<name>A0A922HTC6_DERFA</name>
<gene>
    <name evidence="1" type="ORF">DERF_011578</name>
</gene>
<comment type="caution">
    <text evidence="1">The sequence shown here is derived from an EMBL/GenBank/DDBJ whole genome shotgun (WGS) entry which is preliminary data.</text>
</comment>
<protein>
    <submittedName>
        <fullName evidence="1">Uncharacterized protein</fullName>
    </submittedName>
</protein>
<evidence type="ECO:0000313" key="1">
    <source>
        <dbReference type="EMBL" id="KAH9506866.1"/>
    </source>
</evidence>
<keyword evidence="2" id="KW-1185">Reference proteome</keyword>
<sequence>MFYELPIDLRIEYLTNIYRINHSLPVTWLNDCRFQLDIIIIIFLLMVPKCLRCGRFSQFASILGCESEIFFRDRKLQ</sequence>
<dbReference type="EMBL" id="ASGP02000005">
    <property type="protein sequence ID" value="KAH9506866.1"/>
    <property type="molecule type" value="Genomic_DNA"/>
</dbReference>
<evidence type="ECO:0000313" key="2">
    <source>
        <dbReference type="Proteomes" id="UP000790347"/>
    </source>
</evidence>
<proteinExistence type="predicted"/>
<reference evidence="1" key="2">
    <citation type="journal article" date="2022" name="Res Sq">
        <title>Comparative Genomics Reveals Insights into the Divergent Evolution of Astigmatic Mites and Household Pest Adaptations.</title>
        <authorList>
            <person name="Xiong Q."/>
            <person name="Wan A.T.-Y."/>
            <person name="Liu X.-Y."/>
            <person name="Fung C.S.-H."/>
            <person name="Xiao X."/>
            <person name="Malainual N."/>
            <person name="Hou J."/>
            <person name="Wang L."/>
            <person name="Wang M."/>
            <person name="Yang K."/>
            <person name="Cui Y."/>
            <person name="Leung E."/>
            <person name="Nong W."/>
            <person name="Shin S.-K."/>
            <person name="Au S."/>
            <person name="Jeong K.Y."/>
            <person name="Chew F.T."/>
            <person name="Hui J."/>
            <person name="Leung T.F."/>
            <person name="Tungtrongchitr A."/>
            <person name="Zhong N."/>
            <person name="Liu Z."/>
            <person name="Tsui S."/>
        </authorList>
    </citation>
    <scope>NUCLEOTIDE SEQUENCE</scope>
    <source>
        <strain evidence="1">Derf</strain>
        <tissue evidence="1">Whole organism</tissue>
    </source>
</reference>
<accession>A0A922HTC6</accession>
<dbReference type="Proteomes" id="UP000790347">
    <property type="component" value="Unassembled WGS sequence"/>
</dbReference>
<dbReference type="AlphaFoldDB" id="A0A922HTC6"/>
<reference evidence="1" key="1">
    <citation type="submission" date="2013-05" db="EMBL/GenBank/DDBJ databases">
        <authorList>
            <person name="Yim A.K.Y."/>
            <person name="Chan T.F."/>
            <person name="Ji K.M."/>
            <person name="Liu X.Y."/>
            <person name="Zhou J.W."/>
            <person name="Li R.Q."/>
            <person name="Yang K.Y."/>
            <person name="Li J."/>
            <person name="Li M."/>
            <person name="Law P.T.W."/>
            <person name="Wu Y.L."/>
            <person name="Cai Z.L."/>
            <person name="Qin H."/>
            <person name="Bao Y."/>
            <person name="Leung R.K.K."/>
            <person name="Ng P.K.S."/>
            <person name="Zou J."/>
            <person name="Zhong X.J."/>
            <person name="Ran P.X."/>
            <person name="Zhong N.S."/>
            <person name="Liu Z.G."/>
            <person name="Tsui S.K.W."/>
        </authorList>
    </citation>
    <scope>NUCLEOTIDE SEQUENCE</scope>
    <source>
        <strain evidence="1">Derf</strain>
        <tissue evidence="1">Whole organism</tissue>
    </source>
</reference>
<organism evidence="1 2">
    <name type="scientific">Dermatophagoides farinae</name>
    <name type="common">American house dust mite</name>
    <dbReference type="NCBI Taxonomy" id="6954"/>
    <lineage>
        <taxon>Eukaryota</taxon>
        <taxon>Metazoa</taxon>
        <taxon>Ecdysozoa</taxon>
        <taxon>Arthropoda</taxon>
        <taxon>Chelicerata</taxon>
        <taxon>Arachnida</taxon>
        <taxon>Acari</taxon>
        <taxon>Acariformes</taxon>
        <taxon>Sarcoptiformes</taxon>
        <taxon>Astigmata</taxon>
        <taxon>Psoroptidia</taxon>
        <taxon>Analgoidea</taxon>
        <taxon>Pyroglyphidae</taxon>
        <taxon>Dermatophagoidinae</taxon>
        <taxon>Dermatophagoides</taxon>
    </lineage>
</organism>